<dbReference type="AlphaFoldDB" id="A0A1W0VR26"/>
<dbReference type="Gramene" id="OQU75724">
    <property type="protein sequence ID" value="OQU75724"/>
    <property type="gene ID" value="SORBI_3010G014850"/>
</dbReference>
<dbReference type="Proteomes" id="UP000000768">
    <property type="component" value="Chromosome 10"/>
</dbReference>
<dbReference type="InParanoid" id="A0A1W0VR26"/>
<evidence type="ECO:0000313" key="1">
    <source>
        <dbReference type="EMBL" id="OQU75724.1"/>
    </source>
</evidence>
<organism evidence="1 2">
    <name type="scientific">Sorghum bicolor</name>
    <name type="common">Sorghum</name>
    <name type="synonym">Sorghum vulgare</name>
    <dbReference type="NCBI Taxonomy" id="4558"/>
    <lineage>
        <taxon>Eukaryota</taxon>
        <taxon>Viridiplantae</taxon>
        <taxon>Streptophyta</taxon>
        <taxon>Embryophyta</taxon>
        <taxon>Tracheophyta</taxon>
        <taxon>Spermatophyta</taxon>
        <taxon>Magnoliopsida</taxon>
        <taxon>Liliopsida</taxon>
        <taxon>Poales</taxon>
        <taxon>Poaceae</taxon>
        <taxon>PACMAD clade</taxon>
        <taxon>Panicoideae</taxon>
        <taxon>Andropogonodae</taxon>
        <taxon>Andropogoneae</taxon>
        <taxon>Sorghinae</taxon>
        <taxon>Sorghum</taxon>
    </lineage>
</organism>
<keyword evidence="2" id="KW-1185">Reference proteome</keyword>
<proteinExistence type="predicted"/>
<dbReference type="EMBL" id="CM000769">
    <property type="protein sequence ID" value="OQU75724.1"/>
    <property type="molecule type" value="Genomic_DNA"/>
</dbReference>
<gene>
    <name evidence="1" type="ORF">SORBI_3010G014850</name>
</gene>
<evidence type="ECO:0000313" key="2">
    <source>
        <dbReference type="Proteomes" id="UP000000768"/>
    </source>
</evidence>
<protein>
    <submittedName>
        <fullName evidence="1">Uncharacterized protein</fullName>
    </submittedName>
</protein>
<reference evidence="2" key="2">
    <citation type="journal article" date="2018" name="Plant J.">
        <title>The Sorghum bicolor reference genome: improved assembly, gene annotations, a transcriptome atlas, and signatures of genome organization.</title>
        <authorList>
            <person name="McCormick R.F."/>
            <person name="Truong S.K."/>
            <person name="Sreedasyam A."/>
            <person name="Jenkins J."/>
            <person name="Shu S."/>
            <person name="Sims D."/>
            <person name="Kennedy M."/>
            <person name="Amirebrahimi M."/>
            <person name="Weers B.D."/>
            <person name="McKinley B."/>
            <person name="Mattison A."/>
            <person name="Morishige D.T."/>
            <person name="Grimwood J."/>
            <person name="Schmutz J."/>
            <person name="Mullet J.E."/>
        </authorList>
    </citation>
    <scope>NUCLEOTIDE SEQUENCE [LARGE SCALE GENOMIC DNA]</scope>
    <source>
        <strain evidence="2">cv. BTx623</strain>
    </source>
</reference>
<accession>A0A1W0VR26</accession>
<reference evidence="1 2" key="1">
    <citation type="journal article" date="2009" name="Nature">
        <title>The Sorghum bicolor genome and the diversification of grasses.</title>
        <authorList>
            <person name="Paterson A.H."/>
            <person name="Bowers J.E."/>
            <person name="Bruggmann R."/>
            <person name="Dubchak I."/>
            <person name="Grimwood J."/>
            <person name="Gundlach H."/>
            <person name="Haberer G."/>
            <person name="Hellsten U."/>
            <person name="Mitros T."/>
            <person name="Poliakov A."/>
            <person name="Schmutz J."/>
            <person name="Spannagl M."/>
            <person name="Tang H."/>
            <person name="Wang X."/>
            <person name="Wicker T."/>
            <person name="Bharti A.K."/>
            <person name="Chapman J."/>
            <person name="Feltus F.A."/>
            <person name="Gowik U."/>
            <person name="Grigoriev I.V."/>
            <person name="Lyons E."/>
            <person name="Maher C.A."/>
            <person name="Martis M."/>
            <person name="Narechania A."/>
            <person name="Otillar R.P."/>
            <person name="Penning B.W."/>
            <person name="Salamov A.A."/>
            <person name="Wang Y."/>
            <person name="Zhang L."/>
            <person name="Carpita N.C."/>
            <person name="Freeling M."/>
            <person name="Gingle A.R."/>
            <person name="Hash C.T."/>
            <person name="Keller B."/>
            <person name="Klein P."/>
            <person name="Kresovich S."/>
            <person name="McCann M.C."/>
            <person name="Ming R."/>
            <person name="Peterson D.G."/>
            <person name="Mehboob-ur-Rahman"/>
            <person name="Ware D."/>
            <person name="Westhoff P."/>
            <person name="Mayer K.F."/>
            <person name="Messing J."/>
            <person name="Rokhsar D.S."/>
        </authorList>
    </citation>
    <scope>NUCLEOTIDE SEQUENCE [LARGE SCALE GENOMIC DNA]</scope>
    <source>
        <strain evidence="2">cv. BTx623</strain>
    </source>
</reference>
<sequence length="56" mass="6608">MVLLHRHCGQMVYKEIHGRNYWFLPSSIQDETETYAGNKVLQLSCKLLVPPKQHIR</sequence>
<name>A0A1W0VR26_SORBI</name>